<evidence type="ECO:0000256" key="5">
    <source>
        <dbReference type="ARBA" id="ARBA00023251"/>
    </source>
</evidence>
<dbReference type="Pfam" id="PF01061">
    <property type="entry name" value="ABC2_membrane"/>
    <property type="match status" value="1"/>
</dbReference>
<evidence type="ECO:0000256" key="4">
    <source>
        <dbReference type="ARBA" id="ARBA00023136"/>
    </source>
</evidence>
<reference evidence="8 9" key="1">
    <citation type="submission" date="2021-03" db="EMBL/GenBank/DDBJ databases">
        <title>novel species in genus Cellulomonas.</title>
        <authorList>
            <person name="Zhang G."/>
        </authorList>
    </citation>
    <scope>NUCLEOTIDE SEQUENCE [LARGE SCALE GENOMIC DNA]</scope>
    <source>
        <strain evidence="9">zg-ZUI188</strain>
    </source>
</reference>
<comment type="caution">
    <text evidence="8">The sequence shown here is derived from an EMBL/GenBank/DDBJ whole genome shotgun (WGS) entry which is preliminary data.</text>
</comment>
<dbReference type="Proteomes" id="UP000678317">
    <property type="component" value="Unassembled WGS sequence"/>
</dbReference>
<evidence type="ECO:0000256" key="6">
    <source>
        <dbReference type="RuleBase" id="RU361157"/>
    </source>
</evidence>
<dbReference type="PROSITE" id="PS51012">
    <property type="entry name" value="ABC_TM2"/>
    <property type="match status" value="1"/>
</dbReference>
<keyword evidence="5" id="KW-0046">Antibiotic resistance</keyword>
<dbReference type="InterPro" id="IPR000412">
    <property type="entry name" value="ABC_2_transport"/>
</dbReference>
<comment type="similarity">
    <text evidence="6">Belongs to the ABC-2 integral membrane protein family.</text>
</comment>
<comment type="subcellular location">
    <subcellularLocation>
        <location evidence="6">Cell membrane</location>
        <topology evidence="6">Multi-pass membrane protein</topology>
    </subcellularLocation>
    <subcellularLocation>
        <location evidence="1">Membrane</location>
        <topology evidence="1">Multi-pass membrane protein</topology>
    </subcellularLocation>
</comment>
<organism evidence="8 9">
    <name type="scientific">Cellulomonas fengjieae</name>
    <dbReference type="NCBI Taxonomy" id="2819978"/>
    <lineage>
        <taxon>Bacteria</taxon>
        <taxon>Bacillati</taxon>
        <taxon>Actinomycetota</taxon>
        <taxon>Actinomycetes</taxon>
        <taxon>Micrococcales</taxon>
        <taxon>Cellulomonadaceae</taxon>
        <taxon>Cellulomonas</taxon>
    </lineage>
</organism>
<feature type="transmembrane region" description="Helical" evidence="6">
    <location>
        <begin position="111"/>
        <end position="139"/>
    </location>
</feature>
<dbReference type="InterPro" id="IPR047817">
    <property type="entry name" value="ABC2_TM_bact-type"/>
</dbReference>
<feature type="transmembrane region" description="Helical" evidence="6">
    <location>
        <begin position="65"/>
        <end position="90"/>
    </location>
</feature>
<feature type="transmembrane region" description="Helical" evidence="6">
    <location>
        <begin position="185"/>
        <end position="214"/>
    </location>
</feature>
<evidence type="ECO:0000313" key="9">
    <source>
        <dbReference type="Proteomes" id="UP000678317"/>
    </source>
</evidence>
<evidence type="ECO:0000256" key="3">
    <source>
        <dbReference type="ARBA" id="ARBA00022989"/>
    </source>
</evidence>
<keyword evidence="6" id="KW-0813">Transport</keyword>
<feature type="transmembrane region" description="Helical" evidence="6">
    <location>
        <begin position="151"/>
        <end position="173"/>
    </location>
</feature>
<gene>
    <name evidence="8" type="ORF">J4035_18205</name>
</gene>
<evidence type="ECO:0000256" key="2">
    <source>
        <dbReference type="ARBA" id="ARBA00022692"/>
    </source>
</evidence>
<name>A0ABS3SLP8_9CELL</name>
<dbReference type="InterPro" id="IPR013525">
    <property type="entry name" value="ABC2_TM"/>
</dbReference>
<dbReference type="PANTHER" id="PTHR43229:SF2">
    <property type="entry name" value="NODULATION PROTEIN J"/>
    <property type="match status" value="1"/>
</dbReference>
<dbReference type="PANTHER" id="PTHR43229">
    <property type="entry name" value="NODULATION PROTEIN J"/>
    <property type="match status" value="1"/>
</dbReference>
<evidence type="ECO:0000259" key="7">
    <source>
        <dbReference type="PROSITE" id="PS51012"/>
    </source>
</evidence>
<keyword evidence="6" id="KW-1003">Cell membrane</keyword>
<dbReference type="PIRSF" id="PIRSF006648">
    <property type="entry name" value="DrrB"/>
    <property type="match status" value="1"/>
</dbReference>
<sequence length="273" mass="29387">MTTTTTTRLPGNVSMGLARGRVEILQFFRQRDAVVFTFAFPAFLMAMLGLIFTEPHPGTPVSLRLVLAASIIAYGIVSTAFMSTGIGVAVDRDDGTLKRLRGTPVTATAYLLGKLMLVVVVTLGEVALLLTVAVLAFGLELPTDPGRWATFAWLLVLSTTSCTLLGIGFSALARSARSATAVMNVPAVALGFVSGIFVHILALPDAMVTVASFFPLKWMGQGFRAVFLPDTMAAFERARSWELGRVAIVLGVWTVMGLALCLATFRWRERRRG</sequence>
<proteinExistence type="inferred from homology"/>
<evidence type="ECO:0000256" key="1">
    <source>
        <dbReference type="ARBA" id="ARBA00004141"/>
    </source>
</evidence>
<dbReference type="EMBL" id="JAGFBM010000010">
    <property type="protein sequence ID" value="MBO3086582.1"/>
    <property type="molecule type" value="Genomic_DNA"/>
</dbReference>
<protein>
    <recommendedName>
        <fullName evidence="6">Transport permease protein</fullName>
    </recommendedName>
</protein>
<dbReference type="InterPro" id="IPR051784">
    <property type="entry name" value="Nod_factor_ABC_transporter"/>
</dbReference>
<keyword evidence="3 6" id="KW-1133">Transmembrane helix</keyword>
<feature type="transmembrane region" description="Helical" evidence="6">
    <location>
        <begin position="246"/>
        <end position="265"/>
    </location>
</feature>
<accession>A0ABS3SLP8</accession>
<keyword evidence="9" id="KW-1185">Reference proteome</keyword>
<keyword evidence="4 6" id="KW-0472">Membrane</keyword>
<feature type="domain" description="ABC transmembrane type-2" evidence="7">
    <location>
        <begin position="32"/>
        <end position="268"/>
    </location>
</feature>
<evidence type="ECO:0000313" key="8">
    <source>
        <dbReference type="EMBL" id="MBO3086582.1"/>
    </source>
</evidence>
<keyword evidence="2 6" id="KW-0812">Transmembrane</keyword>
<feature type="transmembrane region" description="Helical" evidence="6">
    <location>
        <begin position="33"/>
        <end position="53"/>
    </location>
</feature>